<dbReference type="SUPFAM" id="SSF56112">
    <property type="entry name" value="Protein kinase-like (PK-like)"/>
    <property type="match status" value="1"/>
</dbReference>
<sequence>MTHKSTSILLALSIGSMLLCHTNGMRVQDMLNPMDPVGRSPTPNIKRPLFPPLDNSPMAPGPNSPPGAVGMQPAGGDAAKRPKTSADQHQSQPLTRVHLQTLMSDLVAQQKKMTIPQVVRAALDAANRQGNWPVLPSSAKNGFVDVKLGQQTLINCPLRRQSNLGVLTKELVFYECCCQLVEIMKKTIPKVYERLQPSLLTPLFWRQLDRSYDTLFSPLSVDFERMRPTFKKHVGFNRARVYPNIIAKIIEAVSNLNSIGIAYNNLKPENIYVTSHTYAHMAEIKLASFEEATMSQTLLKQLSSGNPSLQPLMVPITAAEHKEELRQLAMLIRIIYGREQDKRYNYEGNVGYSPEVVELYRDQRAAILRIADKIDAGQYRSLADIIWEKPSGHGVNVKPSDYRIISVPIVLNRAPIPPAGVRRG</sequence>
<reference evidence="4" key="1">
    <citation type="journal article" date="2018" name="Nat. Microbiol.">
        <title>Leveraging single-cell genomics to expand the fungal tree of life.</title>
        <authorList>
            <person name="Ahrendt S.R."/>
            <person name="Quandt C.A."/>
            <person name="Ciobanu D."/>
            <person name="Clum A."/>
            <person name="Salamov A."/>
            <person name="Andreopoulos B."/>
            <person name="Cheng J.F."/>
            <person name="Woyke T."/>
            <person name="Pelin A."/>
            <person name="Henrissat B."/>
            <person name="Reynolds N.K."/>
            <person name="Benny G.L."/>
            <person name="Smith M.E."/>
            <person name="James T.Y."/>
            <person name="Grigoriev I.V."/>
        </authorList>
    </citation>
    <scope>NUCLEOTIDE SEQUENCE [LARGE SCALE GENOMIC DNA]</scope>
    <source>
        <strain evidence="4">Benny S71-1</strain>
    </source>
</reference>
<evidence type="ECO:0008006" key="5">
    <source>
        <dbReference type="Google" id="ProtNLM"/>
    </source>
</evidence>
<organism evidence="3 4">
    <name type="scientific">Syncephalis pseudoplumigaleata</name>
    <dbReference type="NCBI Taxonomy" id="1712513"/>
    <lineage>
        <taxon>Eukaryota</taxon>
        <taxon>Fungi</taxon>
        <taxon>Fungi incertae sedis</taxon>
        <taxon>Zoopagomycota</taxon>
        <taxon>Zoopagomycotina</taxon>
        <taxon>Zoopagomycetes</taxon>
        <taxon>Zoopagales</taxon>
        <taxon>Piptocephalidaceae</taxon>
        <taxon>Syncephalis</taxon>
    </lineage>
</organism>
<feature type="chain" id="PRO_5020772806" description="Protein kinase domain-containing protein" evidence="2">
    <location>
        <begin position="25"/>
        <end position="424"/>
    </location>
</feature>
<dbReference type="InterPro" id="IPR011009">
    <property type="entry name" value="Kinase-like_dom_sf"/>
</dbReference>
<dbReference type="EMBL" id="KZ991909">
    <property type="protein sequence ID" value="RKP22602.1"/>
    <property type="molecule type" value="Genomic_DNA"/>
</dbReference>
<feature type="signal peptide" evidence="2">
    <location>
        <begin position="1"/>
        <end position="24"/>
    </location>
</feature>
<proteinExistence type="predicted"/>
<dbReference type="Gene3D" id="1.10.510.10">
    <property type="entry name" value="Transferase(Phosphotransferase) domain 1"/>
    <property type="match status" value="1"/>
</dbReference>
<dbReference type="Proteomes" id="UP000278143">
    <property type="component" value="Unassembled WGS sequence"/>
</dbReference>
<evidence type="ECO:0000313" key="4">
    <source>
        <dbReference type="Proteomes" id="UP000278143"/>
    </source>
</evidence>
<protein>
    <recommendedName>
        <fullName evidence="5">Protein kinase domain-containing protein</fullName>
    </recommendedName>
</protein>
<gene>
    <name evidence="3" type="ORF">SYNPS1DRAFT_31791</name>
</gene>
<keyword evidence="4" id="KW-1185">Reference proteome</keyword>
<evidence type="ECO:0000256" key="1">
    <source>
        <dbReference type="SAM" id="MobiDB-lite"/>
    </source>
</evidence>
<feature type="region of interest" description="Disordered" evidence="1">
    <location>
        <begin position="38"/>
        <end position="93"/>
    </location>
</feature>
<evidence type="ECO:0000256" key="2">
    <source>
        <dbReference type="SAM" id="SignalP"/>
    </source>
</evidence>
<evidence type="ECO:0000313" key="3">
    <source>
        <dbReference type="EMBL" id="RKP22602.1"/>
    </source>
</evidence>
<accession>A0A4P9YT62</accession>
<keyword evidence="2" id="KW-0732">Signal</keyword>
<name>A0A4P9YT62_9FUNG</name>
<dbReference type="AlphaFoldDB" id="A0A4P9YT62"/>